<feature type="compositionally biased region" description="Pro residues" evidence="12">
    <location>
        <begin position="64"/>
        <end position="81"/>
    </location>
</feature>
<accession>A0ABN3R230</accession>
<keyword evidence="15" id="KW-1185">Reference proteome</keyword>
<gene>
    <name evidence="14" type="primary">catB</name>
    <name evidence="14" type="ORF">GCM10010412_000490</name>
</gene>
<sequence>MVALQPRFPPISGNARFDTGNPGRARPWISAVPNEGTAPFSGGKRMEESHPTNASGAIPGRPGSEPPPVAEPTEPRGPLPPKQDQRGPEPFTPTGQPEDVPQEALAQGGAYLTTALGTRLPDSDHSLKAGPRGPVLLRDHHLREKITHFDHERIPERVVHARGAAAHGIFRSYGTAATVTKAAFLAEGAETPVFVRFSTVLGSRGSADTVRDTRGFATKFYTSEGVFDLVGNNIPVFFIQDAIKFPDIIHAGKPHPDREIPQAQSAHDTFWDFVSLHTEATHHTLWNMSDRGIPRSFRTMEGFGVHTFRLVDAAGATTLVKFHWKPKAGVHSLVWEEAQLINGMDPDFHRRDLADAIEAGAFPQWELGIQAFPDTPEQMFEGIDLLDPTKIVPEELAPVQPIGLLTLNANPSNFFAETEQVAFHVGHLVPGIDVTDDPLLAGRLFSYLDTQITRLGGPNFTQLPINRSHAVVNDMLRDGMHQTAVHSGAAPYKPNSLDGGCPFFAGQQEGGYVEVPVEVASAPRVREAPATFADHFSQPRLFWLSLSPVEREHVIAAYTFELGKVYEQAIKERTLQVLAEIDPVLCEQVAAGLGLPAPKAAEPLPSVTPSPALSQVGKVWPTTGRIIGIITGEGADLSTVRSVRQAILDGGMVPLIIAPTGGPLDGASRDGVRGVLDALTGGDEPLVAQRTFATARSVEFDALLVAGAPAPGADAYGARDAKAGDAGGAIDPRVLLMMAEAYRHGKPIGGWDGAMEALALAAIPTGAAGVLLGDRGDEVLTEIVRLLGQHRVWDRFPAAAAVG</sequence>
<evidence type="ECO:0000256" key="5">
    <source>
        <dbReference type="ARBA" id="ARBA00022617"/>
    </source>
</evidence>
<evidence type="ECO:0000256" key="11">
    <source>
        <dbReference type="RuleBase" id="RU000498"/>
    </source>
</evidence>
<dbReference type="PROSITE" id="PS00438">
    <property type="entry name" value="CATALASE_2"/>
    <property type="match status" value="1"/>
</dbReference>
<keyword evidence="8 10" id="KW-0408">Iron</keyword>
<evidence type="ECO:0000256" key="10">
    <source>
        <dbReference type="PIRNR" id="PIRNR038927"/>
    </source>
</evidence>
<dbReference type="InterPro" id="IPR024712">
    <property type="entry name" value="Catalase_clade2"/>
</dbReference>
<feature type="region of interest" description="Disordered" evidence="12">
    <location>
        <begin position="1"/>
        <end position="101"/>
    </location>
</feature>
<dbReference type="SUPFAM" id="SSF52317">
    <property type="entry name" value="Class I glutamine amidotransferase-like"/>
    <property type="match status" value="1"/>
</dbReference>
<comment type="similarity">
    <text evidence="2">Belongs to the catalase family. HPII subfamily.</text>
</comment>
<dbReference type="CDD" id="cd03132">
    <property type="entry name" value="GATase1_catalase"/>
    <property type="match status" value="1"/>
</dbReference>
<dbReference type="SMART" id="SM01060">
    <property type="entry name" value="Catalase"/>
    <property type="match status" value="1"/>
</dbReference>
<dbReference type="PRINTS" id="PR00067">
    <property type="entry name" value="CATALASE"/>
</dbReference>
<evidence type="ECO:0000256" key="3">
    <source>
        <dbReference type="ARBA" id="ARBA00012314"/>
    </source>
</evidence>
<keyword evidence="4 10" id="KW-0575">Peroxidase</keyword>
<keyword evidence="6 10" id="KW-0479">Metal-binding</keyword>
<proteinExistence type="inferred from homology"/>
<evidence type="ECO:0000256" key="12">
    <source>
        <dbReference type="SAM" id="MobiDB-lite"/>
    </source>
</evidence>
<dbReference type="InterPro" id="IPR024708">
    <property type="entry name" value="Catalase_AS"/>
</dbReference>
<evidence type="ECO:0000313" key="15">
    <source>
        <dbReference type="Proteomes" id="UP001501666"/>
    </source>
</evidence>
<dbReference type="PANTHER" id="PTHR42821:SF1">
    <property type="entry name" value="CATALASE-B"/>
    <property type="match status" value="1"/>
</dbReference>
<comment type="caution">
    <text evidence="14">The sequence shown here is derived from an EMBL/GenBank/DDBJ whole genome shotgun (WGS) entry which is preliminary data.</text>
</comment>
<evidence type="ECO:0000256" key="9">
    <source>
        <dbReference type="ARBA" id="ARBA00023324"/>
    </source>
</evidence>
<evidence type="ECO:0000256" key="7">
    <source>
        <dbReference type="ARBA" id="ARBA00023002"/>
    </source>
</evidence>
<keyword evidence="5 10" id="KW-0349">Heme</keyword>
<dbReference type="Gene3D" id="2.40.180.10">
    <property type="entry name" value="Catalase core domain"/>
    <property type="match status" value="1"/>
</dbReference>
<evidence type="ECO:0000256" key="4">
    <source>
        <dbReference type="ARBA" id="ARBA00022559"/>
    </source>
</evidence>
<evidence type="ECO:0000313" key="14">
    <source>
        <dbReference type="EMBL" id="GAA2641502.1"/>
    </source>
</evidence>
<organism evidence="14 15">
    <name type="scientific">Nonomuraea recticatena</name>
    <dbReference type="NCBI Taxonomy" id="46178"/>
    <lineage>
        <taxon>Bacteria</taxon>
        <taxon>Bacillati</taxon>
        <taxon>Actinomycetota</taxon>
        <taxon>Actinomycetes</taxon>
        <taxon>Streptosporangiales</taxon>
        <taxon>Streptosporangiaceae</taxon>
        <taxon>Nonomuraea</taxon>
    </lineage>
</organism>
<dbReference type="InterPro" id="IPR041399">
    <property type="entry name" value="Catalase_large_C"/>
</dbReference>
<name>A0ABN3R230_9ACTN</name>
<dbReference type="EMBL" id="BAAATE010000001">
    <property type="protein sequence ID" value="GAA2641502.1"/>
    <property type="molecule type" value="Genomic_DNA"/>
</dbReference>
<evidence type="ECO:0000256" key="6">
    <source>
        <dbReference type="ARBA" id="ARBA00022723"/>
    </source>
</evidence>
<dbReference type="InterPro" id="IPR029062">
    <property type="entry name" value="Class_I_gatase-like"/>
</dbReference>
<keyword evidence="7 10" id="KW-0560">Oxidoreductase</keyword>
<dbReference type="SUPFAM" id="SSF56634">
    <property type="entry name" value="Heme-dependent catalase-like"/>
    <property type="match status" value="1"/>
</dbReference>
<dbReference type="InterPro" id="IPR011614">
    <property type="entry name" value="Catalase_core"/>
</dbReference>
<comment type="cofactor">
    <cofactor evidence="1 10">
        <name>heme</name>
        <dbReference type="ChEBI" id="CHEBI:30413"/>
    </cofactor>
</comment>
<reference evidence="15" key="1">
    <citation type="journal article" date="2019" name="Int. J. Syst. Evol. Microbiol.">
        <title>The Global Catalogue of Microorganisms (GCM) 10K type strain sequencing project: providing services to taxonomists for standard genome sequencing and annotation.</title>
        <authorList>
            <consortium name="The Broad Institute Genomics Platform"/>
            <consortium name="The Broad Institute Genome Sequencing Center for Infectious Disease"/>
            <person name="Wu L."/>
            <person name="Ma J."/>
        </authorList>
    </citation>
    <scope>NUCLEOTIDE SEQUENCE [LARGE SCALE GENOMIC DNA]</scope>
    <source>
        <strain evidence="15">JCM 6835</strain>
    </source>
</reference>
<dbReference type="Gene3D" id="3.40.50.880">
    <property type="match status" value="1"/>
</dbReference>
<protein>
    <recommendedName>
        <fullName evidence="3 10">Catalase</fullName>
        <ecNumber evidence="3 10">1.11.1.6</ecNumber>
    </recommendedName>
</protein>
<dbReference type="Pfam" id="PF00199">
    <property type="entry name" value="Catalase"/>
    <property type="match status" value="1"/>
</dbReference>
<dbReference type="PANTHER" id="PTHR42821">
    <property type="entry name" value="CATALASE"/>
    <property type="match status" value="1"/>
</dbReference>
<evidence type="ECO:0000256" key="1">
    <source>
        <dbReference type="ARBA" id="ARBA00001971"/>
    </source>
</evidence>
<dbReference type="Gene3D" id="1.20.1370.20">
    <property type="match status" value="1"/>
</dbReference>
<evidence type="ECO:0000256" key="2">
    <source>
        <dbReference type="ARBA" id="ARBA00010660"/>
    </source>
</evidence>
<dbReference type="InterPro" id="IPR020835">
    <property type="entry name" value="Catalase_sf"/>
</dbReference>
<dbReference type="InterPro" id="IPR002226">
    <property type="entry name" value="Catalase_haem_BS"/>
</dbReference>
<comment type="function">
    <text evidence="10">Decomposes hydrogen peroxide into water and oxygen; serves to protect cells from the toxic effects of hydrogen peroxide.</text>
</comment>
<dbReference type="EC" id="1.11.1.6" evidence="3 10"/>
<comment type="catalytic activity">
    <reaction evidence="10 11">
        <text>2 H2O2 = O2 + 2 H2O</text>
        <dbReference type="Rhea" id="RHEA:20309"/>
        <dbReference type="ChEBI" id="CHEBI:15377"/>
        <dbReference type="ChEBI" id="CHEBI:15379"/>
        <dbReference type="ChEBI" id="CHEBI:16240"/>
        <dbReference type="EC" id="1.11.1.6"/>
    </reaction>
</comment>
<dbReference type="Pfam" id="PF18011">
    <property type="entry name" value="Catalase_C"/>
    <property type="match status" value="1"/>
</dbReference>
<keyword evidence="9 10" id="KW-0376">Hydrogen peroxide</keyword>
<dbReference type="InterPro" id="IPR010582">
    <property type="entry name" value="Catalase_immune_responsive"/>
</dbReference>
<dbReference type="Proteomes" id="UP001501666">
    <property type="component" value="Unassembled WGS sequence"/>
</dbReference>
<dbReference type="Pfam" id="PF06628">
    <property type="entry name" value="Catalase-rel"/>
    <property type="match status" value="1"/>
</dbReference>
<evidence type="ECO:0000256" key="8">
    <source>
        <dbReference type="ARBA" id="ARBA00023004"/>
    </source>
</evidence>
<dbReference type="PIRSF" id="PIRSF038927">
    <property type="entry name" value="Catalase_clade2"/>
    <property type="match status" value="1"/>
</dbReference>
<dbReference type="InterPro" id="IPR018028">
    <property type="entry name" value="Catalase"/>
</dbReference>
<feature type="domain" description="Catalase core" evidence="13">
    <location>
        <begin position="113"/>
        <end position="501"/>
    </location>
</feature>
<dbReference type="InterPro" id="IPR043156">
    <property type="entry name" value="Catalase_clade2_helical"/>
</dbReference>
<evidence type="ECO:0000259" key="13">
    <source>
        <dbReference type="SMART" id="SM01060"/>
    </source>
</evidence>
<dbReference type="PROSITE" id="PS51402">
    <property type="entry name" value="CATALASE_3"/>
    <property type="match status" value="1"/>
</dbReference>
<dbReference type="PROSITE" id="PS00437">
    <property type="entry name" value="CATALASE_1"/>
    <property type="match status" value="1"/>
</dbReference>